<feature type="compositionally biased region" description="Low complexity" evidence="9">
    <location>
        <begin position="985"/>
        <end position="1011"/>
    </location>
</feature>
<protein>
    <recommendedName>
        <fullName evidence="11">SMP-LTD domain-containing protein</fullName>
    </recommendedName>
</protein>
<gene>
    <name evidence="12" type="ORF">PhCBS80983_g02887</name>
</gene>
<dbReference type="GO" id="GO:0032865">
    <property type="term" value="C:ERMES complex"/>
    <property type="evidence" value="ECO:0007669"/>
    <property type="project" value="TreeGrafter"/>
</dbReference>
<dbReference type="GO" id="GO:0015914">
    <property type="term" value="P:phospholipid transport"/>
    <property type="evidence" value="ECO:0007669"/>
    <property type="project" value="TreeGrafter"/>
</dbReference>
<keyword evidence="7" id="KW-0446">Lipid-binding</keyword>
<keyword evidence="13" id="KW-1185">Reference proteome</keyword>
<keyword evidence="2" id="KW-0813">Transport</keyword>
<keyword evidence="6" id="KW-0445">Lipid transport</keyword>
<dbReference type="PANTHER" id="PTHR13466:SF19">
    <property type="entry name" value="NUCLEUS-VACUOLE JUNCTION PROTEIN 2"/>
    <property type="match status" value="1"/>
</dbReference>
<feature type="region of interest" description="Disordered" evidence="9">
    <location>
        <begin position="1069"/>
        <end position="1274"/>
    </location>
</feature>
<dbReference type="InterPro" id="IPR031468">
    <property type="entry name" value="SMP_LBD"/>
</dbReference>
<comment type="caution">
    <text evidence="12">The sequence shown here is derived from an EMBL/GenBank/DDBJ whole genome shotgun (WGS) entry which is preliminary data.</text>
</comment>
<proteinExistence type="predicted"/>
<feature type="compositionally biased region" description="Low complexity" evidence="9">
    <location>
        <begin position="684"/>
        <end position="693"/>
    </location>
</feature>
<dbReference type="EMBL" id="QEAQ01000032">
    <property type="protein sequence ID" value="TPX58812.1"/>
    <property type="molecule type" value="Genomic_DNA"/>
</dbReference>
<feature type="compositionally biased region" description="Low complexity" evidence="9">
    <location>
        <begin position="1143"/>
        <end position="1153"/>
    </location>
</feature>
<feature type="compositionally biased region" description="Low complexity" evidence="9">
    <location>
        <begin position="930"/>
        <end position="943"/>
    </location>
</feature>
<keyword evidence="4" id="KW-0256">Endoplasmic reticulum</keyword>
<feature type="domain" description="SMP-LTD" evidence="11">
    <location>
        <begin position="364"/>
        <end position="570"/>
    </location>
</feature>
<evidence type="ECO:0000256" key="3">
    <source>
        <dbReference type="ARBA" id="ARBA00022692"/>
    </source>
</evidence>
<dbReference type="GO" id="GO:1990456">
    <property type="term" value="P:mitochondrion-endoplasmic reticulum membrane tethering"/>
    <property type="evidence" value="ECO:0007669"/>
    <property type="project" value="TreeGrafter"/>
</dbReference>
<feature type="compositionally biased region" description="Basic and acidic residues" evidence="9">
    <location>
        <begin position="1241"/>
        <end position="1268"/>
    </location>
</feature>
<dbReference type="PROSITE" id="PS51847">
    <property type="entry name" value="SMP"/>
    <property type="match status" value="1"/>
</dbReference>
<dbReference type="SUPFAM" id="SSF50729">
    <property type="entry name" value="PH domain-like"/>
    <property type="match status" value="1"/>
</dbReference>
<name>A0A507E4P6_9FUNG</name>
<evidence type="ECO:0000313" key="13">
    <source>
        <dbReference type="Proteomes" id="UP000318582"/>
    </source>
</evidence>
<keyword evidence="8 10" id="KW-0472">Membrane</keyword>
<sequence length="1304" mass="140449">MAAWEAEGVHPPPLLPTAANWSTTSTAITCPTFTSHPILTHLFAFFLGSLTTFLVLTLAMVVFIHWLPYYIYPVKAKRGFTPPRRGAKRRPRGGEEHSCSPVVEVVVPDTVAENADEQLQMRGWIRWSVRVLTVAELSELDGSEDGAIPGGGWRGGRKNRTFTQASKDIVVSASKSAHTMYSVTRSVGSYLINRFMGQQLSDAYVPPPPPPAPTAPPRPPSWHTAFAVLKYKTLHLYTSEDCTECTDVLAVSDFVIDLYPPQPARGGTDLDIYLRTNPIRLTPKDPHHHHASPHIAGGRPLFIYCPTNSDKEDWHVMLRRAKKLPANADEGACSVFFQDSPPVRAYRAAMEKLTKTIHANTTQSPHDVSSAWLNALVGRAFVGIHSNPALKRWVLEKLSRRSMHYHRDEGDQPGAASFLGDIVVQDINVGNSVPVLSNPHLLELSVDGDMTIEMDVEYTGGVRIEAATLATISIDTLNHLAPLQVPIVVGVQIVHFAARIVIKVKGMWETNRMWVGIQRDPPVKLEMKVEPLVGHKLVSVGLVNQVIERRIKEVLEEFFVVPNLEDVGFWPSGGRGGMFWGGGGRKKKKKSSKKRKQLDSDDDSDELDEWDEDEDEDEDEEEDEIDPATLAHHHRHQRHHHADHEDDIGDYNYPLRTGTAHANDDSQSDTHSGGPPGLPIRPNSTSSSDTESSSSDEDDEDEDDPTVQHARRVAVEAARMGEAVESSVRLRPRLRKRRTFESLVRGSRERLDRAGVGGKGENGEREGGAAVVPNSVVDPFSTRSVGNVVDGVAKSKQRVENTIGLTTSANEHTSPSQHQQETSVFHPTTTLLIDTPTIPTTAAATTTTTATPKPPSPPWYYETLGTAADYLGRASRHYGVDDTVNSLAKTAASYALPVVETATERLSAWVGGSGSGKNGGGLALPPPLPGAASNSGAEMGVSGESEEEGGEGEERVEGSIGSPPTGESILTTATGATLRTSTALATTASTHSTTPTTAAATSSPSPSSSTPTPKPIRTRCAFSTTKQRPPSMMADMTPVLQMMGLSIHTRQPSSLAAVAAGTANGVVGDMNQGNPSAGGGGGGSATWSPKGGRLVRGRGRVRGKSAEDMRVEDGGGGVEAGPRQMQHEGGRPSQSLSPPPPAAALQPLQSAPPISLPAPQDPQQQEHRPTAPPRVHLAPLQGGTQGGTNYCHPWNSPATKRKHPIWDSHGGGGRFLSRSSSAPLEMLSARMRSESGDEDTRDATMVRQERQERQQEGKESEESERSGDNLEAVEVGVRFVATPSALVRRGSEPTSPTTAGAMFE</sequence>
<evidence type="ECO:0000256" key="2">
    <source>
        <dbReference type="ARBA" id="ARBA00022448"/>
    </source>
</evidence>
<reference evidence="12 13" key="1">
    <citation type="journal article" date="2019" name="Sci. Rep.">
        <title>Comparative genomics of chytrid fungi reveal insights into the obligate biotrophic and pathogenic lifestyle of Synchytrium endobioticum.</title>
        <authorList>
            <person name="van de Vossenberg B.T.L.H."/>
            <person name="Warris S."/>
            <person name="Nguyen H.D.T."/>
            <person name="van Gent-Pelzer M.P.E."/>
            <person name="Joly D.L."/>
            <person name="van de Geest H.C."/>
            <person name="Bonants P.J.M."/>
            <person name="Smith D.S."/>
            <person name="Levesque C.A."/>
            <person name="van der Lee T.A.J."/>
        </authorList>
    </citation>
    <scope>NUCLEOTIDE SEQUENCE [LARGE SCALE GENOMIC DNA]</scope>
    <source>
        <strain evidence="12 13">CBS 809.83</strain>
    </source>
</reference>
<evidence type="ECO:0000256" key="10">
    <source>
        <dbReference type="SAM" id="Phobius"/>
    </source>
</evidence>
<evidence type="ECO:0000313" key="12">
    <source>
        <dbReference type="EMBL" id="TPX58812.1"/>
    </source>
</evidence>
<feature type="region of interest" description="Disordered" evidence="9">
    <location>
        <begin position="913"/>
        <end position="970"/>
    </location>
</feature>
<keyword evidence="5 10" id="KW-1133">Transmembrane helix</keyword>
<evidence type="ECO:0000256" key="4">
    <source>
        <dbReference type="ARBA" id="ARBA00022824"/>
    </source>
</evidence>
<dbReference type="GO" id="GO:0005789">
    <property type="term" value="C:endoplasmic reticulum membrane"/>
    <property type="evidence" value="ECO:0007669"/>
    <property type="project" value="UniProtKB-SubCell"/>
</dbReference>
<evidence type="ECO:0000256" key="8">
    <source>
        <dbReference type="ARBA" id="ARBA00023136"/>
    </source>
</evidence>
<feature type="compositionally biased region" description="Gly residues" evidence="9">
    <location>
        <begin position="913"/>
        <end position="922"/>
    </location>
</feature>
<feature type="compositionally biased region" description="Acidic residues" evidence="9">
    <location>
        <begin position="600"/>
        <end position="626"/>
    </location>
</feature>
<evidence type="ECO:0000256" key="9">
    <source>
        <dbReference type="SAM" id="MobiDB-lite"/>
    </source>
</evidence>
<keyword evidence="3 10" id="KW-0812">Transmembrane</keyword>
<evidence type="ECO:0000259" key="11">
    <source>
        <dbReference type="PROSITE" id="PS51847"/>
    </source>
</evidence>
<dbReference type="STRING" id="109895.A0A507E4P6"/>
<dbReference type="GO" id="GO:0008289">
    <property type="term" value="F:lipid binding"/>
    <property type="evidence" value="ECO:0007669"/>
    <property type="project" value="UniProtKB-KW"/>
</dbReference>
<comment type="subcellular location">
    <subcellularLocation>
        <location evidence="1">Endoplasmic reticulum membrane</location>
    </subcellularLocation>
</comment>
<accession>A0A507E4P6</accession>
<dbReference type="Pfam" id="PF10296">
    <property type="entry name" value="MMM1"/>
    <property type="match status" value="1"/>
</dbReference>
<feature type="compositionally biased region" description="Basic residues" evidence="9">
    <location>
        <begin position="584"/>
        <end position="596"/>
    </location>
</feature>
<evidence type="ECO:0000256" key="1">
    <source>
        <dbReference type="ARBA" id="ARBA00004586"/>
    </source>
</evidence>
<dbReference type="PANTHER" id="PTHR13466">
    <property type="entry name" value="TEX2 PROTEIN-RELATED"/>
    <property type="match status" value="1"/>
</dbReference>
<feature type="compositionally biased region" description="Basic residues" evidence="9">
    <location>
        <begin position="631"/>
        <end position="641"/>
    </location>
</feature>
<dbReference type="Proteomes" id="UP000318582">
    <property type="component" value="Unassembled WGS sequence"/>
</dbReference>
<feature type="transmembrane region" description="Helical" evidence="10">
    <location>
        <begin position="42"/>
        <end position="67"/>
    </location>
</feature>
<evidence type="ECO:0000256" key="5">
    <source>
        <dbReference type="ARBA" id="ARBA00022989"/>
    </source>
</evidence>
<feature type="compositionally biased region" description="Acidic residues" evidence="9">
    <location>
        <begin position="694"/>
        <end position="705"/>
    </location>
</feature>
<dbReference type="CDD" id="cd21675">
    <property type="entry name" value="SMP_TEX2"/>
    <property type="match status" value="1"/>
</dbReference>
<feature type="region of interest" description="Disordered" evidence="9">
    <location>
        <begin position="580"/>
        <end position="728"/>
    </location>
</feature>
<feature type="compositionally biased region" description="Basic and acidic residues" evidence="9">
    <location>
        <begin position="1104"/>
        <end position="1113"/>
    </location>
</feature>
<organism evidence="12 13">
    <name type="scientific">Powellomyces hirtus</name>
    <dbReference type="NCBI Taxonomy" id="109895"/>
    <lineage>
        <taxon>Eukaryota</taxon>
        <taxon>Fungi</taxon>
        <taxon>Fungi incertae sedis</taxon>
        <taxon>Chytridiomycota</taxon>
        <taxon>Chytridiomycota incertae sedis</taxon>
        <taxon>Chytridiomycetes</taxon>
        <taxon>Spizellomycetales</taxon>
        <taxon>Powellomycetaceae</taxon>
        <taxon>Powellomyces</taxon>
    </lineage>
</organism>
<feature type="compositionally biased region" description="Basic residues" evidence="9">
    <location>
        <begin position="1093"/>
        <end position="1103"/>
    </location>
</feature>
<dbReference type="InterPro" id="IPR019411">
    <property type="entry name" value="MMM1_dom"/>
</dbReference>
<evidence type="ECO:0000256" key="6">
    <source>
        <dbReference type="ARBA" id="ARBA00023055"/>
    </source>
</evidence>
<evidence type="ECO:0000256" key="7">
    <source>
        <dbReference type="ARBA" id="ARBA00023121"/>
    </source>
</evidence>
<feature type="region of interest" description="Disordered" evidence="9">
    <location>
        <begin position="985"/>
        <end position="1034"/>
    </location>
</feature>